<proteinExistence type="inferred from homology"/>
<dbReference type="CDD" id="cd00671">
    <property type="entry name" value="ArgRS_core"/>
    <property type="match status" value="1"/>
</dbReference>
<dbReference type="SUPFAM" id="SSF47323">
    <property type="entry name" value="Anticodon-binding domain of a subclass of class I aminoacyl-tRNA synthetases"/>
    <property type="match status" value="1"/>
</dbReference>
<dbReference type="HAMAP" id="MF_00123">
    <property type="entry name" value="Arg_tRNA_synth"/>
    <property type="match status" value="1"/>
</dbReference>
<keyword evidence="4 11" id="KW-0963">Cytoplasm</keyword>
<keyword evidence="7 11" id="KW-0067">ATP-binding</keyword>
<dbReference type="CDD" id="cd07956">
    <property type="entry name" value="Anticodon_Ia_Arg"/>
    <property type="match status" value="1"/>
</dbReference>
<accession>A0A4Z0D5X0</accession>
<evidence type="ECO:0000259" key="13">
    <source>
        <dbReference type="SMART" id="SM00836"/>
    </source>
</evidence>
<dbReference type="InterPro" id="IPR036695">
    <property type="entry name" value="Arg-tRNA-synth_N_sf"/>
</dbReference>
<dbReference type="InterPro" id="IPR001278">
    <property type="entry name" value="Arg-tRNA-ligase"/>
</dbReference>
<comment type="subunit">
    <text evidence="3 11">Monomer.</text>
</comment>
<dbReference type="PROSITE" id="PS00178">
    <property type="entry name" value="AA_TRNA_LIGASE_I"/>
    <property type="match status" value="1"/>
</dbReference>
<evidence type="ECO:0000313" key="15">
    <source>
        <dbReference type="EMBL" id="TFZ40281.1"/>
    </source>
</evidence>
<evidence type="ECO:0000256" key="7">
    <source>
        <dbReference type="ARBA" id="ARBA00022840"/>
    </source>
</evidence>
<keyword evidence="6 11" id="KW-0547">Nucleotide-binding</keyword>
<dbReference type="Proteomes" id="UP000298381">
    <property type="component" value="Unassembled WGS sequence"/>
</dbReference>
<dbReference type="GO" id="GO:0004814">
    <property type="term" value="F:arginine-tRNA ligase activity"/>
    <property type="evidence" value="ECO:0007669"/>
    <property type="project" value="UniProtKB-UniRule"/>
</dbReference>
<evidence type="ECO:0000256" key="2">
    <source>
        <dbReference type="ARBA" id="ARBA00005594"/>
    </source>
</evidence>
<evidence type="ECO:0000256" key="5">
    <source>
        <dbReference type="ARBA" id="ARBA00022598"/>
    </source>
</evidence>
<dbReference type="FunFam" id="1.10.730.10:FF:000006">
    <property type="entry name" value="Arginyl-tRNA synthetase 2, mitochondrial"/>
    <property type="match status" value="1"/>
</dbReference>
<dbReference type="Gene3D" id="3.40.50.620">
    <property type="entry name" value="HUPs"/>
    <property type="match status" value="1"/>
</dbReference>
<organism evidence="15 16">
    <name type="scientific">Soehngenia longivitae</name>
    <dbReference type="NCBI Taxonomy" id="2562294"/>
    <lineage>
        <taxon>Bacteria</taxon>
        <taxon>Bacillati</taxon>
        <taxon>Bacillota</taxon>
        <taxon>Tissierellia</taxon>
        <taxon>Tissierellales</taxon>
        <taxon>Tissierellaceae</taxon>
        <taxon>Soehngenia</taxon>
    </lineage>
</organism>
<dbReference type="SMART" id="SM00836">
    <property type="entry name" value="DALR_1"/>
    <property type="match status" value="1"/>
</dbReference>
<sequence length="566" mass="65528">MIDFKEELISLLKQNIDSLTHEEIGKLIEIPPSYDMGDFAFPVFKLAKEYKKAPNIIAKELESKLANNVNFERIEAVGPYLNFFINKEKLASEVLNEIKEKKDKYGSTNVGEGKKVIVEFSSPNIAKPFHIGHIRSTVIGNSLSKIYKFLGFDVVTINHLGDYGTQFGMLISAYKRWGDKEIIEKDPIRELLKLYVRFNSEAENNPELMEEARHWFKKLEDKDEEALNLWKWIRDISLKEFNRVYDLLNIKFDSYAGESFYSDKMPAVVEEMKEKGLLKESEGALIVDLEPYGMPPALIMKKDGSTLYTTRDIAAAIYRKEHYDFYKNIYVVASQQNLHFKAWIKILELMGYEWARDCIHVPFGMVSLEEGTLSTRKGRVVFLEDVLNTAIERTKEVIEERNPNLPNKEEVAKQVGIGAVVFQELFNQRIKDYTFSWERTLSFEGETGPYVQYTHARANSLLEKGNYDQSYEISYKDLTKEEETNILRNLYGFSEVIIDSMEKNEPYFITRHILELAKLFNKYYNSTSIIVEDEKLKQTRLSLVYAVKTAIKTGLSLLGIEAPNKM</sequence>
<comment type="caution">
    <text evidence="15">The sequence shown here is derived from an EMBL/GenBank/DDBJ whole genome shotgun (WGS) entry which is preliminary data.</text>
</comment>
<dbReference type="Pfam" id="PF03485">
    <property type="entry name" value="Arg_tRNA_synt_N"/>
    <property type="match status" value="1"/>
</dbReference>
<evidence type="ECO:0000256" key="8">
    <source>
        <dbReference type="ARBA" id="ARBA00022917"/>
    </source>
</evidence>
<dbReference type="InterPro" id="IPR001412">
    <property type="entry name" value="aa-tRNA-synth_I_CS"/>
</dbReference>
<dbReference type="FunFam" id="3.40.50.620:FF:000116">
    <property type="entry name" value="Arginine--tRNA ligase"/>
    <property type="match status" value="1"/>
</dbReference>
<comment type="similarity">
    <text evidence="2 11 12">Belongs to the class-I aminoacyl-tRNA synthetase family.</text>
</comment>
<dbReference type="PANTHER" id="PTHR11956">
    <property type="entry name" value="ARGINYL-TRNA SYNTHETASE"/>
    <property type="match status" value="1"/>
</dbReference>
<dbReference type="InterPro" id="IPR008909">
    <property type="entry name" value="DALR_anticod-bd"/>
</dbReference>
<feature type="domain" description="Arginyl tRNA synthetase N-terminal" evidence="14">
    <location>
        <begin position="6"/>
        <end position="85"/>
    </location>
</feature>
<dbReference type="InterPro" id="IPR035684">
    <property type="entry name" value="ArgRS_core"/>
</dbReference>
<comment type="catalytic activity">
    <reaction evidence="10 11">
        <text>tRNA(Arg) + L-arginine + ATP = L-arginyl-tRNA(Arg) + AMP + diphosphate</text>
        <dbReference type="Rhea" id="RHEA:20301"/>
        <dbReference type="Rhea" id="RHEA-COMP:9658"/>
        <dbReference type="Rhea" id="RHEA-COMP:9673"/>
        <dbReference type="ChEBI" id="CHEBI:30616"/>
        <dbReference type="ChEBI" id="CHEBI:32682"/>
        <dbReference type="ChEBI" id="CHEBI:33019"/>
        <dbReference type="ChEBI" id="CHEBI:78442"/>
        <dbReference type="ChEBI" id="CHEBI:78513"/>
        <dbReference type="ChEBI" id="CHEBI:456215"/>
        <dbReference type="EC" id="6.1.1.19"/>
    </reaction>
</comment>
<dbReference type="EC" id="6.1.1.19" evidence="11"/>
<dbReference type="GO" id="GO:0005737">
    <property type="term" value="C:cytoplasm"/>
    <property type="evidence" value="ECO:0007669"/>
    <property type="project" value="UniProtKB-SubCell"/>
</dbReference>
<dbReference type="SUPFAM" id="SSF55190">
    <property type="entry name" value="Arginyl-tRNA synthetase (ArgRS), N-terminal 'additional' domain"/>
    <property type="match status" value="1"/>
</dbReference>
<dbReference type="PRINTS" id="PR01038">
    <property type="entry name" value="TRNASYNTHARG"/>
</dbReference>
<dbReference type="RefSeq" id="WP_135271054.1">
    <property type="nucleotide sequence ID" value="NZ_SRIB01000006.1"/>
</dbReference>
<keyword evidence="16" id="KW-1185">Reference proteome</keyword>
<dbReference type="Gene3D" id="1.10.730.10">
    <property type="entry name" value="Isoleucyl-tRNA Synthetase, Domain 1"/>
    <property type="match status" value="1"/>
</dbReference>
<evidence type="ECO:0000256" key="9">
    <source>
        <dbReference type="ARBA" id="ARBA00023146"/>
    </source>
</evidence>
<dbReference type="OrthoDB" id="9805987at2"/>
<evidence type="ECO:0000259" key="14">
    <source>
        <dbReference type="SMART" id="SM01016"/>
    </source>
</evidence>
<keyword evidence="5 11" id="KW-0436">Ligase</keyword>
<dbReference type="GO" id="GO:0005524">
    <property type="term" value="F:ATP binding"/>
    <property type="evidence" value="ECO:0007669"/>
    <property type="project" value="UniProtKB-UniRule"/>
</dbReference>
<dbReference type="EMBL" id="SRIB01000006">
    <property type="protein sequence ID" value="TFZ40281.1"/>
    <property type="molecule type" value="Genomic_DNA"/>
</dbReference>
<keyword evidence="9 11" id="KW-0030">Aminoacyl-tRNA synthetase</keyword>
<feature type="short sequence motif" description="'HIGH' region" evidence="11">
    <location>
        <begin position="123"/>
        <end position="133"/>
    </location>
</feature>
<name>A0A4Z0D5X0_9FIRM</name>
<dbReference type="Pfam" id="PF00750">
    <property type="entry name" value="tRNA-synt_1d"/>
    <property type="match status" value="1"/>
</dbReference>
<evidence type="ECO:0000256" key="1">
    <source>
        <dbReference type="ARBA" id="ARBA00004496"/>
    </source>
</evidence>
<reference evidence="15 16" key="1">
    <citation type="submission" date="2019-03" db="EMBL/GenBank/DDBJ databases">
        <title>Draft genome sequence data and analysis of a Fermenting Bacterium, Soehngenia longevitae strain 1933PT, isolated from petroleum reservoir in Azerbaijan.</title>
        <authorList>
            <person name="Grouzdev D.S."/>
            <person name="Bidzhieva S.K."/>
            <person name="Sokolova D.S."/>
            <person name="Tourova T.P."/>
            <person name="Poltaraus A.B."/>
            <person name="Nazina T.N."/>
        </authorList>
    </citation>
    <scope>NUCLEOTIDE SEQUENCE [LARGE SCALE GENOMIC DNA]</scope>
    <source>
        <strain evidence="15 16">1933P</strain>
    </source>
</reference>
<dbReference type="SUPFAM" id="SSF52374">
    <property type="entry name" value="Nucleotidylyl transferase"/>
    <property type="match status" value="1"/>
</dbReference>
<dbReference type="GO" id="GO:0006420">
    <property type="term" value="P:arginyl-tRNA aminoacylation"/>
    <property type="evidence" value="ECO:0007669"/>
    <property type="project" value="UniProtKB-UniRule"/>
</dbReference>
<evidence type="ECO:0000256" key="12">
    <source>
        <dbReference type="RuleBase" id="RU363038"/>
    </source>
</evidence>
<dbReference type="AlphaFoldDB" id="A0A4Z0D5X0"/>
<feature type="domain" description="DALR anticodon binding" evidence="13">
    <location>
        <begin position="451"/>
        <end position="566"/>
    </location>
</feature>
<dbReference type="InterPro" id="IPR009080">
    <property type="entry name" value="tRNAsynth_Ia_anticodon-bd"/>
</dbReference>
<dbReference type="SMART" id="SM01016">
    <property type="entry name" value="Arg_tRNA_synt_N"/>
    <property type="match status" value="1"/>
</dbReference>
<dbReference type="InterPro" id="IPR005148">
    <property type="entry name" value="Arg-tRNA-synth_N"/>
</dbReference>
<evidence type="ECO:0000256" key="6">
    <source>
        <dbReference type="ARBA" id="ARBA00022741"/>
    </source>
</evidence>
<gene>
    <name evidence="11" type="primary">argS</name>
    <name evidence="15" type="ORF">E4100_05570</name>
</gene>
<keyword evidence="8 11" id="KW-0648">Protein biosynthesis</keyword>
<evidence type="ECO:0000256" key="11">
    <source>
        <dbReference type="HAMAP-Rule" id="MF_00123"/>
    </source>
</evidence>
<comment type="subcellular location">
    <subcellularLocation>
        <location evidence="1 11">Cytoplasm</location>
    </subcellularLocation>
</comment>
<evidence type="ECO:0000256" key="10">
    <source>
        <dbReference type="ARBA" id="ARBA00049339"/>
    </source>
</evidence>
<dbReference type="Gene3D" id="3.30.1360.70">
    <property type="entry name" value="Arginyl tRNA synthetase N-terminal domain"/>
    <property type="match status" value="1"/>
</dbReference>
<evidence type="ECO:0000256" key="3">
    <source>
        <dbReference type="ARBA" id="ARBA00011245"/>
    </source>
</evidence>
<dbReference type="InterPro" id="IPR014729">
    <property type="entry name" value="Rossmann-like_a/b/a_fold"/>
</dbReference>
<dbReference type="PANTHER" id="PTHR11956:SF5">
    <property type="entry name" value="ARGININE--TRNA LIGASE, CYTOPLASMIC"/>
    <property type="match status" value="1"/>
</dbReference>
<evidence type="ECO:0000256" key="4">
    <source>
        <dbReference type="ARBA" id="ARBA00022490"/>
    </source>
</evidence>
<protein>
    <recommendedName>
        <fullName evidence="11">Arginine--tRNA ligase</fullName>
        <ecNumber evidence="11">6.1.1.19</ecNumber>
    </recommendedName>
    <alternativeName>
        <fullName evidence="11">Arginyl-tRNA synthetase</fullName>
        <shortName evidence="11">ArgRS</shortName>
    </alternativeName>
</protein>
<dbReference type="NCBIfam" id="TIGR00456">
    <property type="entry name" value="argS"/>
    <property type="match status" value="1"/>
</dbReference>
<evidence type="ECO:0000313" key="16">
    <source>
        <dbReference type="Proteomes" id="UP000298381"/>
    </source>
</evidence>
<dbReference type="Pfam" id="PF05746">
    <property type="entry name" value="DALR_1"/>
    <property type="match status" value="1"/>
</dbReference>